<dbReference type="RefSeq" id="WP_131962039.1">
    <property type="nucleotide sequence ID" value="NZ_SMFL01000018.1"/>
</dbReference>
<keyword evidence="1" id="KW-1133">Transmembrane helix</keyword>
<comment type="caution">
    <text evidence="2">The sequence shown here is derived from an EMBL/GenBank/DDBJ whole genome shotgun (WGS) entry which is preliminary data.</text>
</comment>
<keyword evidence="1" id="KW-0472">Membrane</keyword>
<proteinExistence type="predicted"/>
<dbReference type="AlphaFoldDB" id="A0A4R5D8L9"/>
<feature type="transmembrane region" description="Helical" evidence="1">
    <location>
        <begin position="78"/>
        <end position="100"/>
    </location>
</feature>
<protein>
    <submittedName>
        <fullName evidence="2">Uncharacterized protein</fullName>
    </submittedName>
</protein>
<gene>
    <name evidence="2" type="ORF">E0F88_30050</name>
</gene>
<organism evidence="2 3">
    <name type="scientific">Dyadobacter psychrotolerans</name>
    <dbReference type="NCBI Taxonomy" id="2541721"/>
    <lineage>
        <taxon>Bacteria</taxon>
        <taxon>Pseudomonadati</taxon>
        <taxon>Bacteroidota</taxon>
        <taxon>Cytophagia</taxon>
        <taxon>Cytophagales</taxon>
        <taxon>Spirosomataceae</taxon>
        <taxon>Dyadobacter</taxon>
    </lineage>
</organism>
<keyword evidence="1" id="KW-0812">Transmembrane</keyword>
<name>A0A4R5D8L9_9BACT</name>
<evidence type="ECO:0000256" key="1">
    <source>
        <dbReference type="SAM" id="Phobius"/>
    </source>
</evidence>
<dbReference type="Proteomes" id="UP000294850">
    <property type="component" value="Unassembled WGS sequence"/>
</dbReference>
<dbReference type="EMBL" id="SMFL01000018">
    <property type="protein sequence ID" value="TDE09836.1"/>
    <property type="molecule type" value="Genomic_DNA"/>
</dbReference>
<feature type="transmembrane region" description="Helical" evidence="1">
    <location>
        <begin position="112"/>
        <end position="136"/>
    </location>
</feature>
<sequence length="289" mass="33162">MNKLEKVANFYGFYGIFIKQTSPAPPSFQPLPGSRESDLEDLRLQYIYQKDISEQHLITIKELVSDEETRHSSIETKIGNVITQAGLVFSITAVIAPFFNDTLNSQSLGIKIIVLIIFVLAFSAYVASILFATQIFGINKFRYKKTSVASVIDSGVTSEDILAKRVKDLIYQHRENQKVNNKKADILIYANRWFVSGFMLSGLLTGLITVSLMFVEKPDEKEKEYDRFINSLNIRLLNAESRLTQQQSIIFIHNDSLNDQRIRETFEQNKDEFDSIRFELKSFKALLHK</sequence>
<evidence type="ECO:0000313" key="2">
    <source>
        <dbReference type="EMBL" id="TDE09836.1"/>
    </source>
</evidence>
<accession>A0A4R5D8L9</accession>
<keyword evidence="3" id="KW-1185">Reference proteome</keyword>
<evidence type="ECO:0000313" key="3">
    <source>
        <dbReference type="Proteomes" id="UP000294850"/>
    </source>
</evidence>
<feature type="transmembrane region" description="Helical" evidence="1">
    <location>
        <begin position="193"/>
        <end position="215"/>
    </location>
</feature>
<reference evidence="2 3" key="1">
    <citation type="submission" date="2019-03" db="EMBL/GenBank/DDBJ databases">
        <title>Dyadobacter AR-3-6 sp. nov., isolated from arctic soil.</title>
        <authorList>
            <person name="Chaudhary D.K."/>
        </authorList>
    </citation>
    <scope>NUCLEOTIDE SEQUENCE [LARGE SCALE GENOMIC DNA]</scope>
    <source>
        <strain evidence="2 3">AR-3-6</strain>
    </source>
</reference>